<proteinExistence type="predicted"/>
<keyword evidence="3" id="KW-0812">Transmembrane</keyword>
<feature type="transmembrane region" description="Helical" evidence="3">
    <location>
        <begin position="116"/>
        <end position="139"/>
    </location>
</feature>
<gene>
    <name evidence="5" type="ORF">CRG98_004892</name>
</gene>
<accession>A0A2I0L1H7</accession>
<feature type="transmembrane region" description="Helical" evidence="3">
    <location>
        <begin position="194"/>
        <end position="220"/>
    </location>
</feature>
<dbReference type="STRING" id="22663.A0A2I0L1H7"/>
<keyword evidence="3" id="KW-1133">Transmembrane helix</keyword>
<dbReference type="SMART" id="SM00382">
    <property type="entry name" value="AAA"/>
    <property type="match status" value="1"/>
</dbReference>
<dbReference type="Proteomes" id="UP000233551">
    <property type="component" value="Unassembled WGS sequence"/>
</dbReference>
<dbReference type="GO" id="GO:0005524">
    <property type="term" value="F:ATP binding"/>
    <property type="evidence" value="ECO:0007669"/>
    <property type="project" value="UniProtKB-KW"/>
</dbReference>
<name>A0A2I0L1H7_PUNGR</name>
<dbReference type="SUPFAM" id="SSF52540">
    <property type="entry name" value="P-loop containing nucleoside triphosphate hydrolases"/>
    <property type="match status" value="1"/>
</dbReference>
<protein>
    <recommendedName>
        <fullName evidence="4">AAA+ ATPase domain-containing protein</fullName>
    </recommendedName>
</protein>
<evidence type="ECO:0000313" key="5">
    <source>
        <dbReference type="EMBL" id="PKI74565.1"/>
    </source>
</evidence>
<dbReference type="CDD" id="cd00590">
    <property type="entry name" value="RRM_SF"/>
    <property type="match status" value="1"/>
</dbReference>
<evidence type="ECO:0000259" key="4">
    <source>
        <dbReference type="SMART" id="SM00382"/>
    </source>
</evidence>
<comment type="caution">
    <text evidence="5">The sequence shown here is derived from an EMBL/GenBank/DDBJ whole genome shotgun (WGS) entry which is preliminary data.</text>
</comment>
<dbReference type="Pfam" id="PF19568">
    <property type="entry name" value="Spore_III_AA"/>
    <property type="match status" value="1"/>
</dbReference>
<dbReference type="InterPro" id="IPR003593">
    <property type="entry name" value="AAA+_ATPase"/>
</dbReference>
<feature type="transmembrane region" description="Helical" evidence="3">
    <location>
        <begin position="151"/>
        <end position="174"/>
    </location>
</feature>
<keyword evidence="3" id="KW-0472">Membrane</keyword>
<dbReference type="InterPro" id="IPR038765">
    <property type="entry name" value="Papain-like_cys_pep_sf"/>
</dbReference>
<dbReference type="SUPFAM" id="SSF54001">
    <property type="entry name" value="Cysteine proteinases"/>
    <property type="match status" value="1"/>
</dbReference>
<dbReference type="PANTHER" id="PTHR20953">
    <property type="entry name" value="KINASE-RELATED"/>
    <property type="match status" value="1"/>
</dbReference>
<dbReference type="AlphaFoldDB" id="A0A2I0L1H7"/>
<organism evidence="5 6">
    <name type="scientific">Punica granatum</name>
    <name type="common">Pomegranate</name>
    <dbReference type="NCBI Taxonomy" id="22663"/>
    <lineage>
        <taxon>Eukaryota</taxon>
        <taxon>Viridiplantae</taxon>
        <taxon>Streptophyta</taxon>
        <taxon>Embryophyta</taxon>
        <taxon>Tracheophyta</taxon>
        <taxon>Spermatophyta</taxon>
        <taxon>Magnoliopsida</taxon>
        <taxon>eudicotyledons</taxon>
        <taxon>Gunneridae</taxon>
        <taxon>Pentapetalae</taxon>
        <taxon>rosids</taxon>
        <taxon>malvids</taxon>
        <taxon>Myrtales</taxon>
        <taxon>Lythraceae</taxon>
        <taxon>Punica</taxon>
    </lineage>
</organism>
<dbReference type="PANTHER" id="PTHR20953:SF14">
    <property type="entry name" value="PROTEIN SEEDLING PLASTID DEVELOPMENT 1"/>
    <property type="match status" value="1"/>
</dbReference>
<dbReference type="CDD" id="cd00009">
    <property type="entry name" value="AAA"/>
    <property type="match status" value="1"/>
</dbReference>
<keyword evidence="6" id="KW-1185">Reference proteome</keyword>
<dbReference type="PROSITE" id="PS00639">
    <property type="entry name" value="THIOL_PROTEASE_HIS"/>
    <property type="match status" value="1"/>
</dbReference>
<dbReference type="InterPro" id="IPR025660">
    <property type="entry name" value="Pept_his_AS"/>
</dbReference>
<keyword evidence="2" id="KW-0067">ATP-binding</keyword>
<dbReference type="InterPro" id="IPR045735">
    <property type="entry name" value="Spore_III_AA_AAA+_ATPase"/>
</dbReference>
<evidence type="ECO:0000256" key="2">
    <source>
        <dbReference type="ARBA" id="ARBA00022840"/>
    </source>
</evidence>
<feature type="domain" description="AAA+ ATPase" evidence="4">
    <location>
        <begin position="269"/>
        <end position="400"/>
    </location>
</feature>
<dbReference type="EMBL" id="PGOL01000196">
    <property type="protein sequence ID" value="PKI74565.1"/>
    <property type="molecule type" value="Genomic_DNA"/>
</dbReference>
<evidence type="ECO:0000256" key="3">
    <source>
        <dbReference type="SAM" id="Phobius"/>
    </source>
</evidence>
<dbReference type="Gene3D" id="3.40.50.300">
    <property type="entry name" value="P-loop containing nucleotide triphosphate hydrolases"/>
    <property type="match status" value="1"/>
</dbReference>
<sequence>MGLNAVFMQTYIGGVSCPLICGKRWVNHGVLLVGYGSKGIGVLNTGEAGEKTESADGEKKYLDKVLDDLVSLNGLFTVAVFMGLSFAEPGIVHSLEDRPECDPDIEIRKRMVQFEIASFGCFLFSGFMAKTVKIFFYIYQKNDWEKPEKNGRILMLFYLSIYGTMCGCVCLLVAMVDVIQVKLGKLACKSTNAFITVIILCILIIAGVGTYFSAVTYGVGREVNNWRQSRHGSKAKPMDQLRGIDASLNRQLYPGQPSSAETFRDLVAGGGSILVVGPPGVGKTTLIREIARMLADDHKKRVVIADTSNQIGGDGDVPHAGIGRARRTQVSNVHMQHNIMIEAVENDMPETIIIDEIGTELEALAASTIAQRGVQLSGTLGDEEARKRKVQKTILERKGPPTFTCAVEMISKTECRVHHRLDASAGCYFCRLAWEVTERQLERTFSPFGKVLDCLEQTLAPVWRRR</sequence>
<evidence type="ECO:0000313" key="6">
    <source>
        <dbReference type="Proteomes" id="UP000233551"/>
    </source>
</evidence>
<keyword evidence="1" id="KW-0547">Nucleotide-binding</keyword>
<reference evidence="5 6" key="1">
    <citation type="submission" date="2017-11" db="EMBL/GenBank/DDBJ databases">
        <title>De-novo sequencing of pomegranate (Punica granatum L.) genome.</title>
        <authorList>
            <person name="Akparov Z."/>
            <person name="Amiraslanov A."/>
            <person name="Hajiyeva S."/>
            <person name="Abbasov M."/>
            <person name="Kaur K."/>
            <person name="Hamwieh A."/>
            <person name="Solovyev V."/>
            <person name="Salamov A."/>
            <person name="Braich B."/>
            <person name="Kosarev P."/>
            <person name="Mahmoud A."/>
            <person name="Hajiyev E."/>
            <person name="Babayeva S."/>
            <person name="Izzatullayeva V."/>
            <person name="Mammadov A."/>
            <person name="Mammadov A."/>
            <person name="Sharifova S."/>
            <person name="Ojaghi J."/>
            <person name="Eynullazada K."/>
            <person name="Bayramov B."/>
            <person name="Abdulazimova A."/>
            <person name="Shahmuradov I."/>
        </authorList>
    </citation>
    <scope>NUCLEOTIDE SEQUENCE [LARGE SCALE GENOMIC DNA]</scope>
    <source>
        <strain evidence="6">cv. AG2017</strain>
        <tissue evidence="5">Leaf</tissue>
    </source>
</reference>
<dbReference type="InterPro" id="IPR027417">
    <property type="entry name" value="P-loop_NTPase"/>
</dbReference>
<evidence type="ECO:0000256" key="1">
    <source>
        <dbReference type="ARBA" id="ARBA00022741"/>
    </source>
</evidence>